<dbReference type="PANTHER" id="PTHR30137:SF16">
    <property type="entry name" value="BLL0895 PROTEIN"/>
    <property type="match status" value="1"/>
</dbReference>
<keyword evidence="3 6" id="KW-0560">Oxidoreductase</keyword>
<sequence>MAMQCGVFMTPYNPPERTPRQVFDWAVDIARICDESGYADYMIGEHYTLGWENIPLPEAVIAACAQTTKKLRFAPMAHLLPYHDPATLAIRIGWLSQVMEGRYFLGVAPGGHHTDAILHGYDNIGPLPPRQLEVLRLMERVWERKPFQEKGEWYQAGFPGPDTMPEYWVELSNNNPYGGRENLEVAVTALSMNSKSMEFAGSRNYSPISFFGGTPQMRAHWDTWASSMEAAGFKPERKRYRVCRDIFIADTDAEAKRLFLKSGMMRTWKHYLKEIYVKFRLFDGIIADSGVDITPENIDEDFLAEHVVLCGSPETVIEKLEKLADQVGGWGQIVANQHDSLDDPKPWEESLRRLATEVCPKVRMPDLETA</sequence>
<evidence type="ECO:0000256" key="2">
    <source>
        <dbReference type="ARBA" id="ARBA00022630"/>
    </source>
</evidence>
<reference evidence="6 7" key="1">
    <citation type="submission" date="2023-11" db="EMBL/GenBank/DDBJ databases">
        <title>MicrobeMod: A computational toolkit for identifying prokaryotic methylation and restriction-modification with nanopore sequencing.</title>
        <authorList>
            <person name="Crits-Christoph A."/>
            <person name="Kang S.C."/>
            <person name="Lee H."/>
            <person name="Ostrov N."/>
        </authorList>
    </citation>
    <scope>NUCLEOTIDE SEQUENCE [LARGE SCALE GENOMIC DNA]</scope>
    <source>
        <strain evidence="6 7">ATCC 14820</strain>
    </source>
</reference>
<dbReference type="PANTHER" id="PTHR30137">
    <property type="entry name" value="LUCIFERASE-LIKE MONOOXYGENASE"/>
    <property type="match status" value="1"/>
</dbReference>
<evidence type="ECO:0000259" key="5">
    <source>
        <dbReference type="Pfam" id="PF00296"/>
    </source>
</evidence>
<feature type="domain" description="Luciferase-like" evidence="5">
    <location>
        <begin position="3"/>
        <end position="325"/>
    </location>
</feature>
<evidence type="ECO:0000256" key="3">
    <source>
        <dbReference type="ARBA" id="ARBA00023002"/>
    </source>
</evidence>
<evidence type="ECO:0000256" key="4">
    <source>
        <dbReference type="ARBA" id="ARBA00023033"/>
    </source>
</evidence>
<accession>A0ABU4PN59</accession>
<evidence type="ECO:0000313" key="6">
    <source>
        <dbReference type="EMBL" id="MDX5985090.1"/>
    </source>
</evidence>
<dbReference type="InterPro" id="IPR036661">
    <property type="entry name" value="Luciferase-like_sf"/>
</dbReference>
<keyword evidence="4" id="KW-0503">Monooxygenase</keyword>
<protein>
    <submittedName>
        <fullName evidence="6">LLM class flavin-dependent oxidoreductase</fullName>
        <ecNumber evidence="6">1.-.-.-</ecNumber>
    </submittedName>
</protein>
<dbReference type="EMBL" id="JAWXXV010000001">
    <property type="protein sequence ID" value="MDX5985090.1"/>
    <property type="molecule type" value="Genomic_DNA"/>
</dbReference>
<gene>
    <name evidence="6" type="ORF">SIL82_12540</name>
</gene>
<evidence type="ECO:0000313" key="7">
    <source>
        <dbReference type="Proteomes" id="UP001279660"/>
    </source>
</evidence>
<comment type="caution">
    <text evidence="6">The sequence shown here is derived from an EMBL/GenBank/DDBJ whole genome shotgun (WGS) entry which is preliminary data.</text>
</comment>
<dbReference type="InterPro" id="IPR011251">
    <property type="entry name" value="Luciferase-like_dom"/>
</dbReference>
<dbReference type="SUPFAM" id="SSF51679">
    <property type="entry name" value="Bacterial luciferase-like"/>
    <property type="match status" value="1"/>
</dbReference>
<dbReference type="RefSeq" id="WP_029622309.1">
    <property type="nucleotide sequence ID" value="NZ_JAWXXV010000001.1"/>
</dbReference>
<dbReference type="GO" id="GO:0016491">
    <property type="term" value="F:oxidoreductase activity"/>
    <property type="evidence" value="ECO:0007669"/>
    <property type="project" value="UniProtKB-KW"/>
</dbReference>
<dbReference type="Gene3D" id="3.20.20.30">
    <property type="entry name" value="Luciferase-like domain"/>
    <property type="match status" value="1"/>
</dbReference>
<proteinExistence type="inferred from homology"/>
<organism evidence="6 7">
    <name type="scientific">Sphingomonas echinoides</name>
    <dbReference type="NCBI Taxonomy" id="59803"/>
    <lineage>
        <taxon>Bacteria</taxon>
        <taxon>Pseudomonadati</taxon>
        <taxon>Pseudomonadota</taxon>
        <taxon>Alphaproteobacteria</taxon>
        <taxon>Sphingomonadales</taxon>
        <taxon>Sphingomonadaceae</taxon>
        <taxon>Sphingomonas</taxon>
    </lineage>
</organism>
<name>A0ABU4PN59_9SPHN</name>
<dbReference type="Pfam" id="PF00296">
    <property type="entry name" value="Bac_luciferase"/>
    <property type="match status" value="1"/>
</dbReference>
<evidence type="ECO:0000256" key="1">
    <source>
        <dbReference type="ARBA" id="ARBA00010426"/>
    </source>
</evidence>
<dbReference type="InterPro" id="IPR050766">
    <property type="entry name" value="Bact_Lucif_Oxidored"/>
</dbReference>
<keyword evidence="2" id="KW-0285">Flavoprotein</keyword>
<comment type="similarity">
    <text evidence="1">Belongs to the bacterial luciferase oxidoreductase family.</text>
</comment>
<dbReference type="EC" id="1.-.-.-" evidence="6"/>
<dbReference type="Proteomes" id="UP001279660">
    <property type="component" value="Unassembled WGS sequence"/>
</dbReference>
<keyword evidence="7" id="KW-1185">Reference proteome</keyword>